<dbReference type="EMBL" id="CP046176">
    <property type="protein sequence ID" value="QJR78932.1"/>
    <property type="molecule type" value="Genomic_DNA"/>
</dbReference>
<organism evidence="2 3">
    <name type="scientific">Phocaeicola dorei</name>
    <dbReference type="NCBI Taxonomy" id="357276"/>
    <lineage>
        <taxon>Bacteria</taxon>
        <taxon>Pseudomonadati</taxon>
        <taxon>Bacteroidota</taxon>
        <taxon>Bacteroidia</taxon>
        <taxon>Bacteroidales</taxon>
        <taxon>Bacteroidaceae</taxon>
        <taxon>Phocaeicola</taxon>
    </lineage>
</organism>
<accession>A0A858XSW5</accession>
<evidence type="ECO:0000256" key="1">
    <source>
        <dbReference type="SAM" id="MobiDB-lite"/>
    </source>
</evidence>
<dbReference type="Proteomes" id="UP000500949">
    <property type="component" value="Chromosome"/>
</dbReference>
<evidence type="ECO:0000313" key="2">
    <source>
        <dbReference type="EMBL" id="QJR78932.1"/>
    </source>
</evidence>
<evidence type="ECO:0000313" key="3">
    <source>
        <dbReference type="Proteomes" id="UP000500949"/>
    </source>
</evidence>
<dbReference type="Pfam" id="PF11888">
    <property type="entry name" value="DUF3408"/>
    <property type="match status" value="1"/>
</dbReference>
<dbReference type="RefSeq" id="WP_007834071.1">
    <property type="nucleotide sequence ID" value="NZ_CP046176.1"/>
</dbReference>
<feature type="compositionally biased region" description="Basic and acidic residues" evidence="1">
    <location>
        <begin position="25"/>
        <end position="38"/>
    </location>
</feature>
<reference evidence="2 3" key="1">
    <citation type="submission" date="2019-11" db="EMBL/GenBank/DDBJ databases">
        <title>Complete genome sequence of Bacteroides dorei DSM 17855.</title>
        <authorList>
            <person name="Russell J.T."/>
        </authorList>
    </citation>
    <scope>NUCLEOTIDE SEQUENCE [LARGE SCALE GENOMIC DNA]</scope>
    <source>
        <strain evidence="2 3">DSM 17855</strain>
    </source>
</reference>
<proteinExistence type="predicted"/>
<protein>
    <submittedName>
        <fullName evidence="2">DUF3408 domain-containing protein</fullName>
    </submittedName>
</protein>
<dbReference type="InterPro" id="IPR021823">
    <property type="entry name" value="DUF3408"/>
</dbReference>
<dbReference type="GeneID" id="93449431"/>
<dbReference type="AlphaFoldDB" id="A0A858XSW5"/>
<feature type="region of interest" description="Disordered" evidence="1">
    <location>
        <begin position="24"/>
        <end position="71"/>
    </location>
</feature>
<feature type="compositionally biased region" description="Acidic residues" evidence="1">
    <location>
        <begin position="39"/>
        <end position="50"/>
    </location>
</feature>
<gene>
    <name evidence="2" type="ORF">GKD17_22445</name>
</gene>
<name>A0A858XSW5_9BACT</name>
<sequence>MAKKKVEVNEDMLKDIMVGDIPVFGRERPNYQEPKVIETEDSDTDSDEGTEAVASKPSTPKPRKKREETSTYKERYLVNIPASNRSHVYINREVADCIKRVLPVIAPDMSVSGYISNILVEHLQQHWDEINELYNKEYYKPLKPF</sequence>